<keyword evidence="2" id="KW-1185">Reference proteome</keyword>
<dbReference type="OrthoDB" id="4803165at2759"/>
<sequence length="204" mass="23221">MCEVKQIRESCIRCSKVVRHVTDLKPCENHVQVKSKNGTLAHWCKGKITRSIHETYFPSRHPCNDASHTAALSRWTSQPARQPPASGPQRVERLSDLGIRRGKMVTHAPQCQNETCDSLCCLKHLEAWPEALPEAVKQPQTKYIGHQLDPAKPSYDFDIVLGVSEARLETHRVFRQFNQWLDVPSFRVRCLDGTDSFFDGDTTL</sequence>
<evidence type="ECO:0000313" key="1">
    <source>
        <dbReference type="EMBL" id="KXH25666.1"/>
    </source>
</evidence>
<name>A0A135RPK9_9PEZI</name>
<proteinExistence type="predicted"/>
<accession>A0A135RPK9</accession>
<dbReference type="Proteomes" id="UP000070054">
    <property type="component" value="Unassembled WGS sequence"/>
</dbReference>
<protein>
    <submittedName>
        <fullName evidence="1">Uncharacterized protein</fullName>
    </submittedName>
</protein>
<dbReference type="EMBL" id="JEMN01001848">
    <property type="protein sequence ID" value="KXH25666.1"/>
    <property type="molecule type" value="Genomic_DNA"/>
</dbReference>
<organism evidence="1 2">
    <name type="scientific">Colletotrichum nymphaeae SA-01</name>
    <dbReference type="NCBI Taxonomy" id="1460502"/>
    <lineage>
        <taxon>Eukaryota</taxon>
        <taxon>Fungi</taxon>
        <taxon>Dikarya</taxon>
        <taxon>Ascomycota</taxon>
        <taxon>Pezizomycotina</taxon>
        <taxon>Sordariomycetes</taxon>
        <taxon>Hypocreomycetidae</taxon>
        <taxon>Glomerellales</taxon>
        <taxon>Glomerellaceae</taxon>
        <taxon>Colletotrichum</taxon>
        <taxon>Colletotrichum acutatum species complex</taxon>
    </lineage>
</organism>
<reference evidence="1 2" key="1">
    <citation type="submission" date="2014-02" db="EMBL/GenBank/DDBJ databases">
        <title>The genome sequence of Colletotrichum nymphaeae SA-01.</title>
        <authorList>
            <person name="Baroncelli R."/>
            <person name="Thon M.R."/>
        </authorList>
    </citation>
    <scope>NUCLEOTIDE SEQUENCE [LARGE SCALE GENOMIC DNA]</scope>
    <source>
        <strain evidence="1 2">SA-01</strain>
    </source>
</reference>
<comment type="caution">
    <text evidence="1">The sequence shown here is derived from an EMBL/GenBank/DDBJ whole genome shotgun (WGS) entry which is preliminary data.</text>
</comment>
<gene>
    <name evidence="1" type="ORF">CNYM01_07211</name>
</gene>
<dbReference type="AlphaFoldDB" id="A0A135RPK9"/>
<evidence type="ECO:0000313" key="2">
    <source>
        <dbReference type="Proteomes" id="UP000070054"/>
    </source>
</evidence>